<accession>A0ABW0ETB8</accession>
<dbReference type="EMBL" id="JBHSKF010000014">
    <property type="protein sequence ID" value="MFC5290122.1"/>
    <property type="molecule type" value="Genomic_DNA"/>
</dbReference>
<dbReference type="Pfam" id="PF00550">
    <property type="entry name" value="PP-binding"/>
    <property type="match status" value="1"/>
</dbReference>
<name>A0ABW0ETB8_9PSEU</name>
<dbReference type="InterPro" id="IPR009081">
    <property type="entry name" value="PP-bd_ACP"/>
</dbReference>
<dbReference type="InterPro" id="IPR036736">
    <property type="entry name" value="ACP-like_sf"/>
</dbReference>
<evidence type="ECO:0000259" key="1">
    <source>
        <dbReference type="PROSITE" id="PS50075"/>
    </source>
</evidence>
<evidence type="ECO:0000313" key="3">
    <source>
        <dbReference type="Proteomes" id="UP001596157"/>
    </source>
</evidence>
<evidence type="ECO:0000313" key="2">
    <source>
        <dbReference type="EMBL" id="MFC5290122.1"/>
    </source>
</evidence>
<dbReference type="PROSITE" id="PS50075">
    <property type="entry name" value="CARRIER"/>
    <property type="match status" value="1"/>
</dbReference>
<proteinExistence type="predicted"/>
<dbReference type="SUPFAM" id="SSF47336">
    <property type="entry name" value="ACP-like"/>
    <property type="match status" value="1"/>
</dbReference>
<dbReference type="RefSeq" id="WP_378249997.1">
    <property type="nucleotide sequence ID" value="NZ_JBHSKF010000014.1"/>
</dbReference>
<sequence length="91" mass="10141">MTADGELITVSTYDRLASILVENFKVPEKDIVRETCFDDMGVDSLFLVEYLVVVEEKFGINIEDEKIGPADSLEQLSDLVDARLAEAERSA</sequence>
<reference evidence="3" key="1">
    <citation type="journal article" date="2019" name="Int. J. Syst. Evol. Microbiol.">
        <title>The Global Catalogue of Microorganisms (GCM) 10K type strain sequencing project: providing services to taxonomists for standard genome sequencing and annotation.</title>
        <authorList>
            <consortium name="The Broad Institute Genomics Platform"/>
            <consortium name="The Broad Institute Genome Sequencing Center for Infectious Disease"/>
            <person name="Wu L."/>
            <person name="Ma J."/>
        </authorList>
    </citation>
    <scope>NUCLEOTIDE SEQUENCE [LARGE SCALE GENOMIC DNA]</scope>
    <source>
        <strain evidence="3">CCUG 59778</strain>
    </source>
</reference>
<gene>
    <name evidence="2" type="ORF">ACFPM7_23960</name>
</gene>
<organism evidence="2 3">
    <name type="scientific">Actinokineospora guangxiensis</name>
    <dbReference type="NCBI Taxonomy" id="1490288"/>
    <lineage>
        <taxon>Bacteria</taxon>
        <taxon>Bacillati</taxon>
        <taxon>Actinomycetota</taxon>
        <taxon>Actinomycetes</taxon>
        <taxon>Pseudonocardiales</taxon>
        <taxon>Pseudonocardiaceae</taxon>
        <taxon>Actinokineospora</taxon>
    </lineage>
</organism>
<keyword evidence="3" id="KW-1185">Reference proteome</keyword>
<comment type="caution">
    <text evidence="2">The sequence shown here is derived from an EMBL/GenBank/DDBJ whole genome shotgun (WGS) entry which is preliminary data.</text>
</comment>
<dbReference type="Proteomes" id="UP001596157">
    <property type="component" value="Unassembled WGS sequence"/>
</dbReference>
<protein>
    <submittedName>
        <fullName evidence="2">Acyl carrier protein</fullName>
    </submittedName>
</protein>
<feature type="domain" description="Carrier" evidence="1">
    <location>
        <begin position="10"/>
        <end position="84"/>
    </location>
</feature>
<dbReference type="Gene3D" id="1.10.1200.10">
    <property type="entry name" value="ACP-like"/>
    <property type="match status" value="1"/>
</dbReference>